<evidence type="ECO:0000259" key="8">
    <source>
        <dbReference type="PROSITE" id="PS50112"/>
    </source>
</evidence>
<dbReference type="PROSITE" id="PS50113">
    <property type="entry name" value="PAC"/>
    <property type="match status" value="3"/>
</dbReference>
<dbReference type="InterPro" id="IPR035965">
    <property type="entry name" value="PAS-like_dom_sf"/>
</dbReference>
<organism evidence="10 11">
    <name type="scientific">Roseospira navarrensis</name>
    <dbReference type="NCBI Taxonomy" id="140058"/>
    <lineage>
        <taxon>Bacteria</taxon>
        <taxon>Pseudomonadati</taxon>
        <taxon>Pseudomonadota</taxon>
        <taxon>Alphaproteobacteria</taxon>
        <taxon>Rhodospirillales</taxon>
        <taxon>Rhodospirillaceae</taxon>
        <taxon>Roseospira</taxon>
    </lineage>
</organism>
<dbReference type="Pfam" id="PF13426">
    <property type="entry name" value="PAS_9"/>
    <property type="match status" value="1"/>
</dbReference>
<dbReference type="InterPro" id="IPR004358">
    <property type="entry name" value="Sig_transdc_His_kin-like_C"/>
</dbReference>
<dbReference type="EMBL" id="WIVE01000023">
    <property type="protein sequence ID" value="MQX36646.1"/>
    <property type="molecule type" value="Genomic_DNA"/>
</dbReference>
<evidence type="ECO:0000256" key="6">
    <source>
        <dbReference type="SAM" id="MobiDB-lite"/>
    </source>
</evidence>
<evidence type="ECO:0000259" key="9">
    <source>
        <dbReference type="PROSITE" id="PS50113"/>
    </source>
</evidence>
<feature type="domain" description="PAC" evidence="9">
    <location>
        <begin position="488"/>
        <end position="540"/>
    </location>
</feature>
<dbReference type="PANTHER" id="PTHR43304">
    <property type="entry name" value="PHYTOCHROME-LIKE PROTEIN CPH1"/>
    <property type="match status" value="1"/>
</dbReference>
<dbReference type="Pfam" id="PF08447">
    <property type="entry name" value="PAS_3"/>
    <property type="match status" value="2"/>
</dbReference>
<name>A0A7X1ZFI7_9PROT</name>
<comment type="catalytic activity">
    <reaction evidence="1">
        <text>ATP + protein L-histidine = ADP + protein N-phospho-L-histidine.</text>
        <dbReference type="EC" id="2.7.13.3"/>
    </reaction>
</comment>
<sequence length="900" mass="99608">MGEREKEEASPEGEAASRPPEDRARLRQDTTLDTPSLDRLFGRSPVPMACLDRDGTVVWGNEALARRRGRSGATWAGRSVDEMLADPHTTDKVRRSLADGTPLVLTERPLWRPDQPEHGPTLGTISLTPLADGTDPSARMILTLTEISPRATSERNGACPDCRLTRAIRAADIGIWEWNLRTGALIWNPSMFALYGVDPDTFQGRAEDWSDRVHPEDLARLLEATERTRHDGATFDTVFRIRRPDGTVRHVRSLAERRTAPGDGAPVMVGVNYDVTAECELQARLDKIARTAPGVFFQYRRGPDGTGSYPYVSQGMQEIFGVPTEAIRRDARVAFNTVHPEDLPRLRESMEQSFRSLAPWALDYRLRRPDRPETWIAARAVPEREADGSVLWHGFLHDITDRKRDETIRDALATVVDHSDDIFVVKDLDLRVVATNQAFVRASGNTSIADMLGKTDAEIFGVSPESEPVRTYMVDDRKAQSLPRGSVIEREEPVVHPNGTVRTVLTRKSPIFDRAGRLAGTGNIAIDITERKDREARLKKLSQAVEQSPASIVIADADGRIEYANRHFCRVTGYAMDEVLGRPVLFCQTEDMQGGTRPPDDILERVRAGATWSGEVANRRRDGSPLWESVSIGPIFDDRNQFCGLLAVKEDITSRKAMEDRLRRSNEDLEQFAYAASHDLQAPLRTISSFLGLLRQRYGASLDADAAEFIDYSIEGAKRLSQQVHGLLDFSRITTTPQSMTPVALDRPVSVALAHLRGPIADTGARIERPETLPTVIADADQLALVFQNLIANALKYARPDTPPEVRISVTPEGPRWRVAVADNGIGIAPEYHGRIFGVFQRLHGPAEFEGTGIGLAVCKRIVDRHGGELTVDSDGTGGSTFIFTLPGLQADVAEPHPNL</sequence>
<feature type="domain" description="PAC" evidence="9">
    <location>
        <begin position="612"/>
        <end position="664"/>
    </location>
</feature>
<keyword evidence="5" id="KW-0418">Kinase</keyword>
<evidence type="ECO:0000313" key="10">
    <source>
        <dbReference type="EMBL" id="MQX36646.1"/>
    </source>
</evidence>
<gene>
    <name evidence="10" type="ORF">GHC57_08965</name>
</gene>
<dbReference type="RefSeq" id="WP_153343333.1">
    <property type="nucleotide sequence ID" value="NZ_WIVE01000023.1"/>
</dbReference>
<dbReference type="InterPro" id="IPR013656">
    <property type="entry name" value="PAS_4"/>
</dbReference>
<dbReference type="Gene3D" id="2.10.70.100">
    <property type="match status" value="1"/>
</dbReference>
<dbReference type="Gene3D" id="1.10.287.130">
    <property type="match status" value="1"/>
</dbReference>
<dbReference type="InterPro" id="IPR036097">
    <property type="entry name" value="HisK_dim/P_sf"/>
</dbReference>
<dbReference type="InterPro" id="IPR005467">
    <property type="entry name" value="His_kinase_dom"/>
</dbReference>
<dbReference type="GO" id="GO:0000155">
    <property type="term" value="F:phosphorelay sensor kinase activity"/>
    <property type="evidence" value="ECO:0007669"/>
    <property type="project" value="InterPro"/>
</dbReference>
<dbReference type="InterPro" id="IPR036890">
    <property type="entry name" value="HATPase_C_sf"/>
</dbReference>
<dbReference type="PROSITE" id="PS50112">
    <property type="entry name" value="PAS"/>
    <property type="match status" value="3"/>
</dbReference>
<dbReference type="CDD" id="cd00082">
    <property type="entry name" value="HisKA"/>
    <property type="match status" value="1"/>
</dbReference>
<dbReference type="InterPro" id="IPR003661">
    <property type="entry name" value="HisK_dim/P_dom"/>
</dbReference>
<comment type="caution">
    <text evidence="10">The sequence shown here is derived from an EMBL/GenBank/DDBJ whole genome shotgun (WGS) entry which is preliminary data.</text>
</comment>
<dbReference type="SMART" id="SM00387">
    <property type="entry name" value="HATPase_c"/>
    <property type="match status" value="1"/>
</dbReference>
<dbReference type="Proteomes" id="UP000434582">
    <property type="component" value="Unassembled WGS sequence"/>
</dbReference>
<dbReference type="FunFam" id="3.30.565.10:FF:000006">
    <property type="entry name" value="Sensor histidine kinase WalK"/>
    <property type="match status" value="1"/>
</dbReference>
<feature type="compositionally biased region" description="Basic and acidic residues" evidence="6">
    <location>
        <begin position="19"/>
        <end position="30"/>
    </location>
</feature>
<feature type="domain" description="PAS" evidence="8">
    <location>
        <begin position="160"/>
        <end position="232"/>
    </location>
</feature>
<dbReference type="Gene3D" id="3.30.450.20">
    <property type="entry name" value="PAS domain"/>
    <property type="match status" value="5"/>
</dbReference>
<keyword evidence="3" id="KW-0597">Phosphoprotein</keyword>
<dbReference type="SMART" id="SM00388">
    <property type="entry name" value="HisKA"/>
    <property type="match status" value="1"/>
</dbReference>
<dbReference type="NCBIfam" id="TIGR00229">
    <property type="entry name" value="sensory_box"/>
    <property type="match status" value="3"/>
</dbReference>
<keyword evidence="11" id="KW-1185">Reference proteome</keyword>
<dbReference type="Pfam" id="PF08448">
    <property type="entry name" value="PAS_4"/>
    <property type="match status" value="2"/>
</dbReference>
<evidence type="ECO:0000256" key="1">
    <source>
        <dbReference type="ARBA" id="ARBA00000085"/>
    </source>
</evidence>
<dbReference type="OrthoDB" id="7313492at2"/>
<evidence type="ECO:0000256" key="2">
    <source>
        <dbReference type="ARBA" id="ARBA00012438"/>
    </source>
</evidence>
<feature type="domain" description="Histidine kinase" evidence="7">
    <location>
        <begin position="675"/>
        <end position="890"/>
    </location>
</feature>
<dbReference type="Pfam" id="PF02518">
    <property type="entry name" value="HATPase_c"/>
    <property type="match status" value="1"/>
</dbReference>
<feature type="domain" description="PAC" evidence="9">
    <location>
        <begin position="360"/>
        <end position="411"/>
    </location>
</feature>
<protein>
    <recommendedName>
        <fullName evidence="2">histidine kinase</fullName>
        <ecNumber evidence="2">2.7.13.3</ecNumber>
    </recommendedName>
</protein>
<dbReference type="PROSITE" id="PS50109">
    <property type="entry name" value="HIS_KIN"/>
    <property type="match status" value="1"/>
</dbReference>
<proteinExistence type="predicted"/>
<evidence type="ECO:0000256" key="5">
    <source>
        <dbReference type="ARBA" id="ARBA00022777"/>
    </source>
</evidence>
<reference evidence="10 11" key="1">
    <citation type="submission" date="2019-10" db="EMBL/GenBank/DDBJ databases">
        <title>Draft whole-genome sequence of the purple nonsulfur photosynthetic bacterium Roseospira navarrensis DSM 15114.</title>
        <authorList>
            <person name="Kyndt J.A."/>
            <person name="Meyer T.E."/>
        </authorList>
    </citation>
    <scope>NUCLEOTIDE SEQUENCE [LARGE SCALE GENOMIC DNA]</scope>
    <source>
        <strain evidence="10 11">DSM 15114</strain>
    </source>
</reference>
<dbReference type="AlphaFoldDB" id="A0A7X1ZFI7"/>
<evidence type="ECO:0000256" key="3">
    <source>
        <dbReference type="ARBA" id="ARBA00022553"/>
    </source>
</evidence>
<feature type="domain" description="PAS" evidence="8">
    <location>
        <begin position="304"/>
        <end position="357"/>
    </location>
</feature>
<dbReference type="Gene3D" id="3.30.565.10">
    <property type="entry name" value="Histidine kinase-like ATPase, C-terminal domain"/>
    <property type="match status" value="1"/>
</dbReference>
<evidence type="ECO:0000313" key="11">
    <source>
        <dbReference type="Proteomes" id="UP000434582"/>
    </source>
</evidence>
<dbReference type="InterPro" id="IPR052162">
    <property type="entry name" value="Sensor_kinase/Photoreceptor"/>
</dbReference>
<evidence type="ECO:0000256" key="4">
    <source>
        <dbReference type="ARBA" id="ARBA00022679"/>
    </source>
</evidence>
<dbReference type="Pfam" id="PF00512">
    <property type="entry name" value="HisKA"/>
    <property type="match status" value="1"/>
</dbReference>
<keyword evidence="4" id="KW-0808">Transferase</keyword>
<feature type="region of interest" description="Disordered" evidence="6">
    <location>
        <begin position="1"/>
        <end position="44"/>
    </location>
</feature>
<dbReference type="PRINTS" id="PR00344">
    <property type="entry name" value="BCTRLSENSOR"/>
</dbReference>
<dbReference type="SUPFAM" id="SSF47384">
    <property type="entry name" value="Homodimeric domain of signal transducing histidine kinase"/>
    <property type="match status" value="1"/>
</dbReference>
<dbReference type="InterPro" id="IPR000700">
    <property type="entry name" value="PAS-assoc_C"/>
</dbReference>
<dbReference type="SMART" id="SM00086">
    <property type="entry name" value="PAC"/>
    <property type="match status" value="4"/>
</dbReference>
<evidence type="ECO:0000259" key="7">
    <source>
        <dbReference type="PROSITE" id="PS50109"/>
    </source>
</evidence>
<dbReference type="CDD" id="cd00130">
    <property type="entry name" value="PAS"/>
    <property type="match status" value="4"/>
</dbReference>
<dbReference type="PANTHER" id="PTHR43304:SF1">
    <property type="entry name" value="PAC DOMAIN-CONTAINING PROTEIN"/>
    <property type="match status" value="1"/>
</dbReference>
<dbReference type="SUPFAM" id="SSF55785">
    <property type="entry name" value="PYP-like sensor domain (PAS domain)"/>
    <property type="match status" value="5"/>
</dbReference>
<dbReference type="InterPro" id="IPR013655">
    <property type="entry name" value="PAS_fold_3"/>
</dbReference>
<dbReference type="SUPFAM" id="SSF55874">
    <property type="entry name" value="ATPase domain of HSP90 chaperone/DNA topoisomerase II/histidine kinase"/>
    <property type="match status" value="1"/>
</dbReference>
<feature type="domain" description="PAS" evidence="8">
    <location>
        <begin position="537"/>
        <end position="586"/>
    </location>
</feature>
<accession>A0A7X1ZFI7</accession>
<dbReference type="InterPro" id="IPR003594">
    <property type="entry name" value="HATPase_dom"/>
</dbReference>
<dbReference type="InterPro" id="IPR000014">
    <property type="entry name" value="PAS"/>
</dbReference>
<dbReference type="InterPro" id="IPR001610">
    <property type="entry name" value="PAC"/>
</dbReference>
<dbReference type="SMART" id="SM00091">
    <property type="entry name" value="PAS"/>
    <property type="match status" value="5"/>
</dbReference>
<dbReference type="EC" id="2.7.13.3" evidence="2"/>